<comment type="caution">
    <text evidence="8">The sequence shown here is derived from an EMBL/GenBank/DDBJ whole genome shotgun (WGS) entry which is preliminary data.</text>
</comment>
<dbReference type="Pfam" id="PF02492">
    <property type="entry name" value="cobW"/>
    <property type="match status" value="1"/>
</dbReference>
<dbReference type="GO" id="GO:0005525">
    <property type="term" value="F:GTP binding"/>
    <property type="evidence" value="ECO:0007669"/>
    <property type="project" value="UniProtKB-KW"/>
</dbReference>
<dbReference type="Gene3D" id="3.40.50.300">
    <property type="entry name" value="P-loop containing nucleotide triphosphate hydrolases"/>
    <property type="match status" value="1"/>
</dbReference>
<reference evidence="8 9" key="1">
    <citation type="submission" date="2019-01" db="EMBL/GenBank/DDBJ databases">
        <title>Draft genome sequence of Psathyrella aberdarensis IHI B618.</title>
        <authorList>
            <person name="Buettner E."/>
            <person name="Kellner H."/>
        </authorList>
    </citation>
    <scope>NUCLEOTIDE SEQUENCE [LARGE SCALE GENOMIC DNA]</scope>
    <source>
        <strain evidence="8 9">IHI B618</strain>
    </source>
</reference>
<dbReference type="HAMAP" id="MF_01389">
    <property type="entry name" value="UreG"/>
    <property type="match status" value="1"/>
</dbReference>
<keyword evidence="3" id="KW-0996">Nickel insertion</keyword>
<dbReference type="AlphaFoldDB" id="A0A4Q2DVJ9"/>
<evidence type="ECO:0000256" key="3">
    <source>
        <dbReference type="ARBA" id="ARBA00022988"/>
    </source>
</evidence>
<dbReference type="InterPro" id="IPR004400">
    <property type="entry name" value="UreG"/>
</dbReference>
<evidence type="ECO:0000256" key="6">
    <source>
        <dbReference type="SAM" id="MobiDB-lite"/>
    </source>
</evidence>
<dbReference type="PANTHER" id="PTHR31715:SF0">
    <property type="entry name" value="UREASE ACCESSORY PROTEIN G"/>
    <property type="match status" value="1"/>
</dbReference>
<dbReference type="EMBL" id="SDEE01000043">
    <property type="protein sequence ID" value="RXW23412.1"/>
    <property type="molecule type" value="Genomic_DNA"/>
</dbReference>
<dbReference type="Proteomes" id="UP000290288">
    <property type="component" value="Unassembled WGS sequence"/>
</dbReference>
<evidence type="ECO:0000313" key="8">
    <source>
        <dbReference type="EMBL" id="RXW23412.1"/>
    </source>
</evidence>
<dbReference type="NCBIfam" id="TIGR00101">
    <property type="entry name" value="ureG"/>
    <property type="match status" value="1"/>
</dbReference>
<dbReference type="GO" id="GO:0016151">
    <property type="term" value="F:nickel cation binding"/>
    <property type="evidence" value="ECO:0007669"/>
    <property type="project" value="InterPro"/>
</dbReference>
<protein>
    <recommendedName>
        <fullName evidence="7">CobW/HypB/UreG nucleotide-binding domain-containing protein</fullName>
    </recommendedName>
</protein>
<keyword evidence="9" id="KW-1185">Reference proteome</keyword>
<comment type="similarity">
    <text evidence="1">Belongs to the SIMIBI class G3E GTPase family. UreG subfamily.</text>
</comment>
<evidence type="ECO:0000256" key="1">
    <source>
        <dbReference type="ARBA" id="ARBA00005732"/>
    </source>
</evidence>
<keyword evidence="2" id="KW-0547">Nucleotide-binding</keyword>
<dbReference type="SUPFAM" id="SSF52540">
    <property type="entry name" value="P-loop containing nucleoside triphosphate hydrolases"/>
    <property type="match status" value="1"/>
</dbReference>
<sequence length="295" mass="31600">MNVQFINKASSTSEPSGGHTHSHDGQASHSHDHGGDHGHTHEQLDHPGKFHERDLPDYSSRNFEERGFTVGIGGPVGSGKTALTLALCQKLRKEYNIGKPTIPFVRYESAHLHSPLATVTNDIFTREDQEFLIKNKALPASRILAIETGGCPHAAIREDISANMGALESLQAKFGCQILFVESGGDNLAANYSRELADYIIYVIDVSGGDKIPRKGGPGISQSDLLVVNKIDIAQYVGASLEVMDRDSKLMRGDGPTIFTSVKQDTGVDDVASLILAAWRTAGSPGTPGAVGDTE</sequence>
<keyword evidence="5" id="KW-0143">Chaperone</keyword>
<dbReference type="GO" id="GO:0003924">
    <property type="term" value="F:GTPase activity"/>
    <property type="evidence" value="ECO:0007669"/>
    <property type="project" value="InterPro"/>
</dbReference>
<evidence type="ECO:0000256" key="5">
    <source>
        <dbReference type="ARBA" id="ARBA00023186"/>
    </source>
</evidence>
<dbReference type="CDD" id="cd05540">
    <property type="entry name" value="UreG"/>
    <property type="match status" value="1"/>
</dbReference>
<evidence type="ECO:0000313" key="9">
    <source>
        <dbReference type="Proteomes" id="UP000290288"/>
    </source>
</evidence>
<organism evidence="8 9">
    <name type="scientific">Candolleomyces aberdarensis</name>
    <dbReference type="NCBI Taxonomy" id="2316362"/>
    <lineage>
        <taxon>Eukaryota</taxon>
        <taxon>Fungi</taxon>
        <taxon>Dikarya</taxon>
        <taxon>Basidiomycota</taxon>
        <taxon>Agaricomycotina</taxon>
        <taxon>Agaricomycetes</taxon>
        <taxon>Agaricomycetidae</taxon>
        <taxon>Agaricales</taxon>
        <taxon>Agaricineae</taxon>
        <taxon>Psathyrellaceae</taxon>
        <taxon>Candolleomyces</taxon>
    </lineage>
</organism>
<evidence type="ECO:0000256" key="2">
    <source>
        <dbReference type="ARBA" id="ARBA00022741"/>
    </source>
</evidence>
<evidence type="ECO:0000256" key="4">
    <source>
        <dbReference type="ARBA" id="ARBA00023134"/>
    </source>
</evidence>
<dbReference type="OrthoDB" id="10063137at2759"/>
<dbReference type="PANTHER" id="PTHR31715">
    <property type="entry name" value="UREASE ACCESSORY PROTEIN G"/>
    <property type="match status" value="1"/>
</dbReference>
<dbReference type="GO" id="GO:0043419">
    <property type="term" value="P:urea catabolic process"/>
    <property type="evidence" value="ECO:0007669"/>
    <property type="project" value="InterPro"/>
</dbReference>
<gene>
    <name evidence="8" type="ORF">EST38_g2467</name>
</gene>
<dbReference type="InterPro" id="IPR003495">
    <property type="entry name" value="CobW/HypB/UreG_nucleotide-bd"/>
</dbReference>
<keyword evidence="4" id="KW-0342">GTP-binding</keyword>
<feature type="compositionally biased region" description="Polar residues" evidence="6">
    <location>
        <begin position="1"/>
        <end position="15"/>
    </location>
</feature>
<feature type="compositionally biased region" description="Basic and acidic residues" evidence="6">
    <location>
        <begin position="21"/>
        <end position="57"/>
    </location>
</feature>
<accession>A0A4Q2DVJ9</accession>
<name>A0A4Q2DVJ9_9AGAR</name>
<feature type="domain" description="CobW/HypB/UreG nucleotide-binding" evidence="7">
    <location>
        <begin position="114"/>
        <end position="256"/>
    </location>
</feature>
<evidence type="ECO:0000259" key="7">
    <source>
        <dbReference type="Pfam" id="PF02492"/>
    </source>
</evidence>
<feature type="region of interest" description="Disordered" evidence="6">
    <location>
        <begin position="1"/>
        <end position="57"/>
    </location>
</feature>
<dbReference type="InterPro" id="IPR027417">
    <property type="entry name" value="P-loop_NTPase"/>
</dbReference>
<proteinExistence type="inferred from homology"/>
<dbReference type="STRING" id="2316362.A0A4Q2DVJ9"/>